<dbReference type="Pfam" id="PF22832">
    <property type="entry name" value="PsaO_TMD"/>
    <property type="match status" value="1"/>
</dbReference>
<accession>A0A8T2T6E1</accession>
<dbReference type="NCBIfam" id="TIGR03059">
    <property type="entry name" value="psaOeuk"/>
    <property type="match status" value="1"/>
</dbReference>
<protein>
    <recommendedName>
        <fullName evidence="4">Photosystem I subunit O</fullName>
    </recommendedName>
</protein>
<keyword evidence="1" id="KW-0812">Transmembrane</keyword>
<dbReference type="Proteomes" id="UP000825935">
    <property type="component" value="Chromosome 14"/>
</dbReference>
<evidence type="ECO:0000256" key="1">
    <source>
        <dbReference type="SAM" id="Phobius"/>
    </source>
</evidence>
<dbReference type="EMBL" id="CM035419">
    <property type="protein sequence ID" value="KAH7415046.1"/>
    <property type="molecule type" value="Genomic_DNA"/>
</dbReference>
<evidence type="ECO:0000313" key="3">
    <source>
        <dbReference type="Proteomes" id="UP000825935"/>
    </source>
</evidence>
<proteinExistence type="predicted"/>
<dbReference type="OrthoDB" id="1903335at2759"/>
<dbReference type="PANTHER" id="PTHR36311">
    <property type="entry name" value="PHOTOSYSTEM I SUBUNIT O"/>
    <property type="match status" value="1"/>
</dbReference>
<dbReference type="PANTHER" id="PTHR36311:SF1">
    <property type="entry name" value="PHOTOSYSTEM I SUBUNIT O"/>
    <property type="match status" value="1"/>
</dbReference>
<name>A0A8T2T6E1_CERRI</name>
<gene>
    <name evidence="2" type="ORF">KP509_14G024800</name>
</gene>
<reference evidence="2" key="1">
    <citation type="submission" date="2021-08" db="EMBL/GenBank/DDBJ databases">
        <title>WGS assembly of Ceratopteris richardii.</title>
        <authorList>
            <person name="Marchant D.B."/>
            <person name="Chen G."/>
            <person name="Jenkins J."/>
            <person name="Shu S."/>
            <person name="Leebens-Mack J."/>
            <person name="Grimwood J."/>
            <person name="Schmutz J."/>
            <person name="Soltis P."/>
            <person name="Soltis D."/>
            <person name="Chen Z.-H."/>
        </authorList>
    </citation>
    <scope>NUCLEOTIDE SEQUENCE</scope>
    <source>
        <strain evidence="2">Whitten #5841</strain>
        <tissue evidence="2">Leaf</tissue>
    </source>
</reference>
<dbReference type="InterPro" id="IPR017498">
    <property type="entry name" value="PSI_PsaO"/>
</dbReference>
<keyword evidence="1" id="KW-0472">Membrane</keyword>
<feature type="transmembrane region" description="Helical" evidence="1">
    <location>
        <begin position="122"/>
        <end position="144"/>
    </location>
</feature>
<keyword evidence="3" id="KW-1185">Reference proteome</keyword>
<organism evidence="2 3">
    <name type="scientific">Ceratopteris richardii</name>
    <name type="common">Triangle waterfern</name>
    <dbReference type="NCBI Taxonomy" id="49495"/>
    <lineage>
        <taxon>Eukaryota</taxon>
        <taxon>Viridiplantae</taxon>
        <taxon>Streptophyta</taxon>
        <taxon>Embryophyta</taxon>
        <taxon>Tracheophyta</taxon>
        <taxon>Polypodiopsida</taxon>
        <taxon>Polypodiidae</taxon>
        <taxon>Polypodiales</taxon>
        <taxon>Pteridineae</taxon>
        <taxon>Pteridaceae</taxon>
        <taxon>Parkerioideae</taxon>
        <taxon>Ceratopteris</taxon>
    </lineage>
</organism>
<evidence type="ECO:0008006" key="4">
    <source>
        <dbReference type="Google" id="ProtNLM"/>
    </source>
</evidence>
<evidence type="ECO:0000313" key="2">
    <source>
        <dbReference type="EMBL" id="KAH7415046.1"/>
    </source>
</evidence>
<comment type="caution">
    <text evidence="2">The sequence shown here is derived from an EMBL/GenBank/DDBJ whole genome shotgun (WGS) entry which is preliminary data.</text>
</comment>
<keyword evidence="1" id="KW-1133">Transmembrane helix</keyword>
<dbReference type="AlphaFoldDB" id="A0A8T2T6E1"/>
<sequence length="152" mass="16015">MAGIVAMKCGVAAGLPGLTSAPRGARAASSSSINLANPFLRGSSAASTSLNLANVRGDSRVTCFTRDWLRTDLTVIGFGFSGWLAPSSILAINGQSLTGLFFDSIGPELAHWPTGPTLSSPFWLWMVTWHLGLFSCLTLGQIGFKGRSDGYF</sequence>